<evidence type="ECO:0000259" key="12">
    <source>
        <dbReference type="PROSITE" id="PS51847"/>
    </source>
</evidence>
<keyword evidence="14" id="KW-1185">Reference proteome</keyword>
<comment type="subunit">
    <text evidence="10">Component of the ER-mitochondria encounter structure (ERMES) or MDM complex, composed of MMM1, MDM10, MDM12 and MDM34.</text>
</comment>
<keyword evidence="8 10" id="KW-0496">Mitochondrion</keyword>
<dbReference type="HOGENOM" id="CLU_036502_1_0_1"/>
<evidence type="ECO:0000313" key="14">
    <source>
        <dbReference type="Proteomes" id="UP000016922"/>
    </source>
</evidence>
<dbReference type="PROSITE" id="PS51847">
    <property type="entry name" value="SMP"/>
    <property type="match status" value="1"/>
</dbReference>
<dbReference type="AlphaFoldDB" id="S3DZE3"/>
<dbReference type="PANTHER" id="PTHR28185">
    <property type="entry name" value="MITOCHONDRIAL DISTRIBUTION AND MORPHOLOGY PROTEIN 34"/>
    <property type="match status" value="1"/>
</dbReference>
<dbReference type="HAMAP" id="MF_03105">
    <property type="entry name" value="Mdm34"/>
    <property type="match status" value="1"/>
</dbReference>
<evidence type="ECO:0000313" key="13">
    <source>
        <dbReference type="EMBL" id="EPE31693.1"/>
    </source>
</evidence>
<dbReference type="GO" id="GO:0032865">
    <property type="term" value="C:ERMES complex"/>
    <property type="evidence" value="ECO:0007669"/>
    <property type="project" value="UniProtKB-UniRule"/>
</dbReference>
<dbReference type="KEGG" id="glz:GLAREA_12449"/>
<accession>S3DZE3</accession>
<evidence type="ECO:0000256" key="4">
    <source>
        <dbReference type="ARBA" id="ARBA00022692"/>
    </source>
</evidence>
<evidence type="ECO:0000256" key="1">
    <source>
        <dbReference type="ARBA" id="ARBA00004370"/>
    </source>
</evidence>
<protein>
    <recommendedName>
        <fullName evidence="10">Mitochondrial distribution and morphology protein 34</fullName>
    </recommendedName>
</protein>
<dbReference type="EMBL" id="KE145361">
    <property type="protein sequence ID" value="EPE31693.1"/>
    <property type="molecule type" value="Genomic_DNA"/>
</dbReference>
<dbReference type="GO" id="GO:0007005">
    <property type="term" value="P:mitochondrion organization"/>
    <property type="evidence" value="ECO:0007669"/>
    <property type="project" value="InterPro"/>
</dbReference>
<feature type="domain" description="SMP-LTD" evidence="12">
    <location>
        <begin position="1"/>
        <end position="195"/>
    </location>
</feature>
<evidence type="ECO:0000256" key="11">
    <source>
        <dbReference type="SAM" id="MobiDB-lite"/>
    </source>
</evidence>
<comment type="domain">
    <text evidence="10">Lacks alpha-helical transmembrane segments, suggesting that it resides in the membrane via beta-sheet conformations similar to those predicted for other outer membrane proteins and porin.</text>
</comment>
<name>S3DZE3_GLAL2</name>
<feature type="compositionally biased region" description="Low complexity" evidence="11">
    <location>
        <begin position="390"/>
        <end position="406"/>
    </location>
</feature>
<evidence type="ECO:0000256" key="5">
    <source>
        <dbReference type="ARBA" id="ARBA00022787"/>
    </source>
</evidence>
<dbReference type="RefSeq" id="XP_008081422.1">
    <property type="nucleotide sequence ID" value="XM_008083231.1"/>
</dbReference>
<dbReference type="GO" id="GO:0008289">
    <property type="term" value="F:lipid binding"/>
    <property type="evidence" value="ECO:0007669"/>
    <property type="project" value="UniProtKB-KW"/>
</dbReference>
<evidence type="ECO:0000256" key="10">
    <source>
        <dbReference type="HAMAP-Rule" id="MF_03105"/>
    </source>
</evidence>
<evidence type="ECO:0000256" key="9">
    <source>
        <dbReference type="ARBA" id="ARBA00023136"/>
    </source>
</evidence>
<keyword evidence="4 10" id="KW-0812">Transmembrane</keyword>
<comment type="subcellular location">
    <subcellularLocation>
        <location evidence="1">Membrane</location>
    </subcellularLocation>
    <subcellularLocation>
        <location evidence="10">Mitochondrion outer membrane</location>
        <topology evidence="10">Multi-pass membrane protein</topology>
    </subcellularLocation>
    <text evidence="10">The ERMES/MDM complex localizes to a few discrete foci (around 10 per single cell), that represent mitochondria-endoplasmic reticulum junctions. These foci are often found next to mtDNA nucleoids.</text>
</comment>
<dbReference type="GO" id="GO:0015914">
    <property type="term" value="P:phospholipid transport"/>
    <property type="evidence" value="ECO:0007669"/>
    <property type="project" value="TreeGrafter"/>
</dbReference>
<feature type="region of interest" description="Disordered" evidence="11">
    <location>
        <begin position="548"/>
        <end position="578"/>
    </location>
</feature>
<dbReference type="InterPro" id="IPR027536">
    <property type="entry name" value="MDM34"/>
</dbReference>
<dbReference type="CDD" id="cd21673">
    <property type="entry name" value="SMP_Mdm34"/>
    <property type="match status" value="1"/>
</dbReference>
<reference evidence="13 14" key="1">
    <citation type="journal article" date="2013" name="BMC Genomics">
        <title>Genomics-driven discovery of the pneumocandin biosynthetic gene cluster in the fungus Glarea lozoyensis.</title>
        <authorList>
            <person name="Chen L."/>
            <person name="Yue Q."/>
            <person name="Zhang X."/>
            <person name="Xiang M."/>
            <person name="Wang C."/>
            <person name="Li S."/>
            <person name="Che Y."/>
            <person name="Ortiz-Lopez F.J."/>
            <person name="Bills G.F."/>
            <person name="Liu X."/>
            <person name="An Z."/>
        </authorList>
    </citation>
    <scope>NUCLEOTIDE SEQUENCE [LARGE SCALE GENOMIC DNA]</scope>
    <source>
        <strain evidence="14">ATCC 20868 / MF5171</strain>
    </source>
</reference>
<dbReference type="Pfam" id="PF26545">
    <property type="entry name" value="Mdm34_N"/>
    <property type="match status" value="1"/>
</dbReference>
<keyword evidence="3 10" id="KW-1134">Transmembrane beta strand</keyword>
<sequence>MAFNFNWSPLTADAEFYKRAQEMLTTALNKSPKPPIIVDDILVNELNLGTTPPELEILEIGDLAEDRFRGIFKMCYSGDAFLTLKTRVQANPLNTYLFSKPSFTSPMPLAASSGLTIPLQITLSEIKLSAFIILVFSRQKGLTLVFRNDPLESLKVSSTFDSIPFVRDYLQKEIEMQLRTLMMDELPAIIHRLSLRLWCPEYGPKEEEEAVNIENKEKEEVAVDPFSSPPQDAVDARGNVLDANEITSLSLDGGSEIHSLFSQKNLLRLGALNDSHRTLSLFTPSIRDAVFRAWAGPTERGDSVGTSTPVTPSLLRSHSYTPSSSTTYTFSRNSDDGHGHMPSRPSLVSMHSATTGLSLGSGRHSRSHLRKKKNRVVNLRKSTTTDDSASESGQSEASAAVVSEPAFPTQVEEEPEDNIITPPRSPSGKVRFRTSSIDLGDSPRKSRISTPIRSALSSKPMPEEAVLEPAPVIGNMEPTAPIFSREHRPSMVSANPVSEKKPASASVSQPAKHNPFLAPAPVLTEPSPGGIIEQAWVMKMAGEIARRNHDEKAARGGFWASQDTREDSPPPAYEPKAL</sequence>
<evidence type="ECO:0000256" key="8">
    <source>
        <dbReference type="ARBA" id="ARBA00023128"/>
    </source>
</evidence>
<keyword evidence="9 10" id="KW-0472">Membrane</keyword>
<organism evidence="13 14">
    <name type="scientific">Glarea lozoyensis (strain ATCC 20868 / MF5171)</name>
    <dbReference type="NCBI Taxonomy" id="1116229"/>
    <lineage>
        <taxon>Eukaryota</taxon>
        <taxon>Fungi</taxon>
        <taxon>Dikarya</taxon>
        <taxon>Ascomycota</taxon>
        <taxon>Pezizomycotina</taxon>
        <taxon>Leotiomycetes</taxon>
        <taxon>Helotiales</taxon>
        <taxon>Helotiaceae</taxon>
        <taxon>Glarea</taxon>
    </lineage>
</organism>
<feature type="region of interest" description="Disordered" evidence="11">
    <location>
        <begin position="297"/>
        <end position="463"/>
    </location>
</feature>
<gene>
    <name evidence="10" type="primary">MDM34</name>
    <name evidence="13" type="ORF">GLAREA_12449</name>
</gene>
<dbReference type="GeneID" id="19471490"/>
<dbReference type="GO" id="GO:1990456">
    <property type="term" value="P:mitochondrion-endoplasmic reticulum membrane tethering"/>
    <property type="evidence" value="ECO:0007669"/>
    <property type="project" value="TreeGrafter"/>
</dbReference>
<evidence type="ECO:0000256" key="3">
    <source>
        <dbReference type="ARBA" id="ARBA00022452"/>
    </source>
</evidence>
<evidence type="ECO:0000256" key="2">
    <source>
        <dbReference type="ARBA" id="ARBA00022448"/>
    </source>
</evidence>
<dbReference type="OrthoDB" id="17927at2759"/>
<feature type="compositionally biased region" description="Pro residues" evidence="11">
    <location>
        <begin position="569"/>
        <end position="578"/>
    </location>
</feature>
<keyword evidence="7" id="KW-0446">Lipid-binding</keyword>
<comment type="function">
    <text evidence="10">Component of the ERMES/MDM complex, which serves as a molecular tether to connect the endoplasmic reticulum (ER) and mitochondria. Components of this complex are involved in the control of mitochondrial shape and protein biogenesis, and function in nonvesicular lipid trafficking between the ER and mitochondria. MDM34 is required for the interaction of the ER-resident membrane protein MMM1 and the outer mitochondrial membrane-resident beta-barrel protein MDM10.</text>
</comment>
<dbReference type="InterPro" id="IPR058825">
    <property type="entry name" value="MDM34_N"/>
</dbReference>
<dbReference type="OMA" id="VFRAWSG"/>
<feature type="compositionally biased region" description="Basic residues" evidence="11">
    <location>
        <begin position="363"/>
        <end position="375"/>
    </location>
</feature>
<dbReference type="STRING" id="1116229.S3DZE3"/>
<dbReference type="eggNOG" id="ENOG502QT3W">
    <property type="taxonomic scope" value="Eukaryota"/>
</dbReference>
<keyword evidence="2" id="KW-0813">Transport</keyword>
<dbReference type="InterPro" id="IPR031468">
    <property type="entry name" value="SMP_LBD"/>
</dbReference>
<dbReference type="PANTHER" id="PTHR28185:SF1">
    <property type="entry name" value="MITOCHONDRIAL DISTRIBUTION AND MORPHOLOGY PROTEIN 34"/>
    <property type="match status" value="1"/>
</dbReference>
<evidence type="ECO:0000256" key="6">
    <source>
        <dbReference type="ARBA" id="ARBA00023055"/>
    </source>
</evidence>
<proteinExistence type="inferred from homology"/>
<feature type="compositionally biased region" description="Low complexity" evidence="11">
    <location>
        <begin position="313"/>
        <end position="332"/>
    </location>
</feature>
<dbReference type="Proteomes" id="UP000016922">
    <property type="component" value="Unassembled WGS sequence"/>
</dbReference>
<feature type="compositionally biased region" description="Polar residues" evidence="11">
    <location>
        <begin position="448"/>
        <end position="457"/>
    </location>
</feature>
<keyword evidence="6" id="KW-0445">Lipid transport</keyword>
<evidence type="ECO:0000256" key="7">
    <source>
        <dbReference type="ARBA" id="ARBA00023121"/>
    </source>
</evidence>
<keyword evidence="5 10" id="KW-1000">Mitochondrion outer membrane</keyword>
<comment type="similarity">
    <text evidence="10">Belongs to the MDM34 family.</text>
</comment>